<keyword evidence="2" id="KW-1185">Reference proteome</keyword>
<name>A0A8T0GKP7_CERPU</name>
<dbReference type="Proteomes" id="UP000822688">
    <property type="component" value="Chromosome 10"/>
</dbReference>
<protein>
    <submittedName>
        <fullName evidence="1">Uncharacterized protein</fullName>
    </submittedName>
</protein>
<evidence type="ECO:0000313" key="1">
    <source>
        <dbReference type="EMBL" id="KAG0559135.1"/>
    </source>
</evidence>
<accession>A0A8T0GKP7</accession>
<sequence length="132" mass="14778">MSTSHSPTINSTLPSPSSPFPPTYVTAPTSTISHLDKKYFTYLIAISPSDLSTYSQLSHLRPKSQSLPLLSTLTHPEPIHHLSYSNYTSLIFYNQLTHANHTHLLSLSKLPKHKSCRTYPASSLQTPLYRTL</sequence>
<gene>
    <name evidence="1" type="ORF">KC19_10G082000</name>
</gene>
<proteinExistence type="predicted"/>
<comment type="caution">
    <text evidence="1">The sequence shown here is derived from an EMBL/GenBank/DDBJ whole genome shotgun (WGS) entry which is preliminary data.</text>
</comment>
<evidence type="ECO:0000313" key="2">
    <source>
        <dbReference type="Proteomes" id="UP000822688"/>
    </source>
</evidence>
<reference evidence="1" key="1">
    <citation type="submission" date="2020-06" db="EMBL/GenBank/DDBJ databases">
        <title>WGS assembly of Ceratodon purpureus strain R40.</title>
        <authorList>
            <person name="Carey S.B."/>
            <person name="Jenkins J."/>
            <person name="Shu S."/>
            <person name="Lovell J.T."/>
            <person name="Sreedasyam A."/>
            <person name="Maumus F."/>
            <person name="Tiley G.P."/>
            <person name="Fernandez-Pozo N."/>
            <person name="Barry K."/>
            <person name="Chen C."/>
            <person name="Wang M."/>
            <person name="Lipzen A."/>
            <person name="Daum C."/>
            <person name="Saski C.A."/>
            <person name="Payton A.C."/>
            <person name="Mcbreen J.C."/>
            <person name="Conrad R.E."/>
            <person name="Kollar L.M."/>
            <person name="Olsson S."/>
            <person name="Huttunen S."/>
            <person name="Landis J.B."/>
            <person name="Wickett N.J."/>
            <person name="Johnson M.G."/>
            <person name="Rensing S.A."/>
            <person name="Grimwood J."/>
            <person name="Schmutz J."/>
            <person name="Mcdaniel S.F."/>
        </authorList>
    </citation>
    <scope>NUCLEOTIDE SEQUENCE</scope>
    <source>
        <strain evidence="1">R40</strain>
    </source>
</reference>
<dbReference type="AlphaFoldDB" id="A0A8T0GKP7"/>
<organism evidence="1 2">
    <name type="scientific">Ceratodon purpureus</name>
    <name type="common">Fire moss</name>
    <name type="synonym">Dicranum purpureum</name>
    <dbReference type="NCBI Taxonomy" id="3225"/>
    <lineage>
        <taxon>Eukaryota</taxon>
        <taxon>Viridiplantae</taxon>
        <taxon>Streptophyta</taxon>
        <taxon>Embryophyta</taxon>
        <taxon>Bryophyta</taxon>
        <taxon>Bryophytina</taxon>
        <taxon>Bryopsida</taxon>
        <taxon>Dicranidae</taxon>
        <taxon>Pseudoditrichales</taxon>
        <taxon>Ditrichaceae</taxon>
        <taxon>Ceratodon</taxon>
    </lineage>
</organism>
<dbReference type="EMBL" id="CM026431">
    <property type="protein sequence ID" value="KAG0559135.1"/>
    <property type="molecule type" value="Genomic_DNA"/>
</dbReference>